<proteinExistence type="evidence at transcript level"/>
<evidence type="ECO:0000313" key="1">
    <source>
        <dbReference type="EMBL" id="BAE98693.1"/>
    </source>
</evidence>
<name>Q0WW05_ARATH</name>
<dbReference type="EMBL" id="AK226563">
    <property type="protein sequence ID" value="BAE98693.1"/>
    <property type="molecule type" value="mRNA"/>
</dbReference>
<organism evidence="1">
    <name type="scientific">Arabidopsis thaliana</name>
    <name type="common">Mouse-ear cress</name>
    <dbReference type="NCBI Taxonomy" id="3702"/>
    <lineage>
        <taxon>Eukaryota</taxon>
        <taxon>Viridiplantae</taxon>
        <taxon>Streptophyta</taxon>
        <taxon>Embryophyta</taxon>
        <taxon>Tracheophyta</taxon>
        <taxon>Spermatophyta</taxon>
        <taxon>Magnoliopsida</taxon>
        <taxon>eudicotyledons</taxon>
        <taxon>Gunneridae</taxon>
        <taxon>Pentapetalae</taxon>
        <taxon>rosids</taxon>
        <taxon>malvids</taxon>
        <taxon>Brassicales</taxon>
        <taxon>Brassicaceae</taxon>
        <taxon>Camelineae</taxon>
        <taxon>Arabidopsis</taxon>
    </lineage>
</organism>
<sequence>MMRIVLLSSDSHDEYIPPTHSECLFLISYHETSLSL</sequence>
<protein>
    <submittedName>
        <fullName evidence="1">Uncharacterized protein</fullName>
    </submittedName>
</protein>
<accession>Q0WW05</accession>
<reference evidence="1" key="1">
    <citation type="submission" date="2006-07" db="EMBL/GenBank/DDBJ databases">
        <title>Large-scale analysis of RIKEN Arabidopsis full-length (RAFL) cDNAs.</title>
        <authorList>
            <person name="Totoki Y."/>
            <person name="Seki M."/>
            <person name="Ishida J."/>
            <person name="Nakajima M."/>
            <person name="Enju A."/>
            <person name="Morosawa T."/>
            <person name="Kamiya A."/>
            <person name="Narusaka M."/>
            <person name="Shin-i T."/>
            <person name="Nakagawa M."/>
            <person name="Sakamoto N."/>
            <person name="Oishi K."/>
            <person name="Kohara Y."/>
            <person name="Kobayashi M."/>
            <person name="Toyoda A."/>
            <person name="Sakaki Y."/>
            <person name="Sakurai T."/>
            <person name="Iida K."/>
            <person name="Akiyama K."/>
            <person name="Satou M."/>
            <person name="Toyoda T."/>
            <person name="Konagaya A."/>
            <person name="Carninci P."/>
            <person name="Kawai J."/>
            <person name="Hayashizaki Y."/>
            <person name="Shinozaki K."/>
        </authorList>
    </citation>
    <scope>NUCLEOTIDE SEQUENCE</scope>
</reference>
<dbReference type="AlphaFoldDB" id="Q0WW05"/>